<organism evidence="1 2">
    <name type="scientific">Thermosphaera aggregans (strain DSM 11486 / M11TL)</name>
    <dbReference type="NCBI Taxonomy" id="633148"/>
    <lineage>
        <taxon>Archaea</taxon>
        <taxon>Thermoproteota</taxon>
        <taxon>Thermoprotei</taxon>
        <taxon>Desulfurococcales</taxon>
        <taxon>Desulfurococcaceae</taxon>
        <taxon>Thermosphaera</taxon>
    </lineage>
</organism>
<reference evidence="1 2" key="1">
    <citation type="journal article" date="2010" name="Stand. Genomic Sci.">
        <title>Complete genome sequence of Thermosphaera aggregans type strain (M11TL).</title>
        <authorList>
            <person name="Spring S."/>
            <person name="Rachel R."/>
            <person name="Lapidus A."/>
            <person name="Davenport K."/>
            <person name="Tice H."/>
            <person name="Copeland A."/>
            <person name="Cheng J.F."/>
            <person name="Lucas S."/>
            <person name="Chen F."/>
            <person name="Nolan M."/>
            <person name="Bruce D."/>
            <person name="Goodwin L."/>
            <person name="Pitluck S."/>
            <person name="Ivanova N."/>
            <person name="Mavromatis K."/>
            <person name="Ovchinnikova G."/>
            <person name="Pati A."/>
            <person name="Chen A."/>
            <person name="Palaniappan K."/>
            <person name="Land M."/>
            <person name="Hauser L."/>
            <person name="Chang Y.J."/>
            <person name="Jeffries C.C."/>
            <person name="Brettin T."/>
            <person name="Detter J.C."/>
            <person name="Tapia R."/>
            <person name="Han C."/>
            <person name="Heimerl T."/>
            <person name="Weikl F."/>
            <person name="Brambilla E."/>
            <person name="Goker M."/>
            <person name="Bristow J."/>
            <person name="Eisen J.A."/>
            <person name="Markowitz V."/>
            <person name="Hugenholtz P."/>
            <person name="Kyrpides N.C."/>
            <person name="Klenk H.P."/>
        </authorList>
    </citation>
    <scope>NUCLEOTIDE SEQUENCE [LARGE SCALE GENOMIC DNA]</scope>
    <source>
        <strain evidence="2">DSM 11486 / M11TL</strain>
    </source>
</reference>
<dbReference type="AlphaFoldDB" id="D5U159"/>
<name>D5U159_THEAM</name>
<dbReference type="EMBL" id="CP001939">
    <property type="protein sequence ID" value="ADG90859.1"/>
    <property type="molecule type" value="Genomic_DNA"/>
</dbReference>
<accession>D5U159</accession>
<sequence length="66" mass="6862">MAIASAFAAARYSGVPGGIVKLALGKVRESIGGAVTSSLISRFIRKAVRTGVWSKLPTTSRATTRI</sequence>
<dbReference type="Proteomes" id="UP000002376">
    <property type="component" value="Chromosome"/>
</dbReference>
<evidence type="ECO:0000313" key="1">
    <source>
        <dbReference type="EMBL" id="ADG90859.1"/>
    </source>
</evidence>
<dbReference type="HOGENOM" id="CLU_2821099_0_0_2"/>
<protein>
    <submittedName>
        <fullName evidence="1">Uncharacterized protein</fullName>
    </submittedName>
</protein>
<keyword evidence="2" id="KW-1185">Reference proteome</keyword>
<dbReference type="STRING" id="633148.Tagg_0586"/>
<gene>
    <name evidence="1" type="ordered locus">Tagg_0586</name>
</gene>
<reference evidence="2" key="2">
    <citation type="journal article" date="2010" name="Stand. Genomic Sci.">
        <title>Complete genome sequence of Thermosphaera aggregans type strain (M11TLT).</title>
        <authorList>
            <person name="Spring S."/>
            <person name="Rachel R."/>
            <person name="Lapidus A."/>
            <person name="Davenport K."/>
            <person name="Tice H."/>
            <person name="Copeland A."/>
            <person name="Cheng J.-F."/>
            <person name="Lucas S."/>
            <person name="Chen F."/>
            <person name="Nolan M."/>
            <person name="Bruce D."/>
            <person name="Goodwin L."/>
            <person name="Pitluck S."/>
            <person name="Ivanova N."/>
            <person name="Mavromatis K."/>
            <person name="Ovchinnikova G."/>
            <person name="Pati A."/>
            <person name="Chen A."/>
            <person name="Palaniappan K."/>
            <person name="Land M."/>
            <person name="Hauser L."/>
            <person name="Chang Y.-J."/>
            <person name="Jeffries C.C."/>
            <person name="Brettin T."/>
            <person name="Detter J.C."/>
            <person name="Tapia R."/>
            <person name="Han C."/>
            <person name="Heimerl T."/>
            <person name="Weikl F."/>
            <person name="Brambilla E."/>
            <person name="Goker M."/>
            <person name="Bristow J."/>
            <person name="Eisen J.A."/>
            <person name="Markowitz V."/>
            <person name="Hugenholtz P."/>
            <person name="Kyrpides N.C."/>
            <person name="Klenk H.-P."/>
        </authorList>
    </citation>
    <scope>NUCLEOTIDE SEQUENCE [LARGE SCALE GENOMIC DNA]</scope>
    <source>
        <strain evidence="2">DSM 11486 / M11TL</strain>
    </source>
</reference>
<proteinExistence type="predicted"/>
<dbReference type="KEGG" id="tag:Tagg_0586"/>
<evidence type="ECO:0000313" key="2">
    <source>
        <dbReference type="Proteomes" id="UP000002376"/>
    </source>
</evidence>
<reference key="3">
    <citation type="submission" date="2010-02" db="EMBL/GenBank/DDBJ databases">
        <title>Complete genome sequence of Thermosphaera aggregans type strain (M11TL).</title>
        <authorList>
            <consortium name="US DOE Joint Genome Institute (JGI-PGF)"/>
            <person name="Spring S."/>
            <person name="Lapidus A."/>
            <person name="Munk C."/>
            <person name="Schroeder M."/>
            <person name="Glavina Del Rio T."/>
            <person name="Tice H."/>
            <person name="Copeland A."/>
            <person name="Cheng J.-F."/>
            <person name="Lucas S."/>
            <person name="Chen F."/>
            <person name="Nolan M."/>
            <person name="Bruce D."/>
            <person name="Goodwin L."/>
            <person name="Pitluck S."/>
            <person name="Ivanova N."/>
            <person name="Mavromatis K."/>
            <person name="Ovchinnikova G."/>
            <person name="Pati A."/>
            <person name="Chen A."/>
            <person name="Palaniappan K."/>
            <person name="Land M."/>
            <person name="Hauser L."/>
            <person name="Chang Y.-J."/>
            <person name="Jeffries C.C."/>
            <person name="Brettin T."/>
            <person name="Detter J.C."/>
            <person name="Tapia R."/>
            <person name="Han C."/>
            <person name="Chain P."/>
            <person name="Heimerl T."/>
            <person name="Weik F."/>
            <person name="Goker M."/>
            <person name="Rachel R."/>
            <person name="Bristow J."/>
            <person name="Eisen J.A."/>
            <person name="Markowitz V."/>
            <person name="Hugenholtz P."/>
            <person name="Kyrpides N.C."/>
            <person name="Klenk H.-P."/>
        </authorList>
    </citation>
    <scope>NUCLEOTIDE SEQUENCE</scope>
    <source>
        <strain>DSM 11486</strain>
    </source>
</reference>